<feature type="domain" description="Secretion system C-terminal sorting" evidence="1">
    <location>
        <begin position="299"/>
        <end position="364"/>
    </location>
</feature>
<dbReference type="RefSeq" id="WP_222579328.1">
    <property type="nucleotide sequence ID" value="NZ_JAHVHU010000006.1"/>
</dbReference>
<accession>A0A953L6M2</accession>
<proteinExistence type="predicted"/>
<evidence type="ECO:0000313" key="3">
    <source>
        <dbReference type="Proteomes" id="UP000753961"/>
    </source>
</evidence>
<sequence>MKIKSSIPRMILLGIFLLGTMYGSSQSEYFPAVGDTLYFLVDRMPDNITINDHNRHSRWDISMAKAPYLRPVVPVNPGDAAGSSHFPDADYAMRMEDRTIHFYKKEGKELYMLGQYGFYIFQQYIPTIVRFDYPFIVNYPSAQYGQKWEYNSQAVVEFSVAELKPTFVSKLPVHADSVRIIMNIDRLTTRDAEGQLNYEIISDDVLRHFTIEQYQYQVLLRIGEKPWQDFSEYVNYEELFGPLVQYRYDFLTDKHGIPVASVWMNRQNGKPTRIKYWVRSYLHRFRRIDELTEPDIYAFPNPAIGYVNIELNNLRPGQYKIALYNFLAQEVFQMPVKVEADETVRIDITEFDKGPYLYALIDQYGRRIITKRLTIMKP</sequence>
<reference evidence="2" key="1">
    <citation type="submission" date="2021-06" db="EMBL/GenBank/DDBJ databases">
        <title>44 bacteria genomes isolated from Dapeng, Shenzhen.</title>
        <authorList>
            <person name="Zheng W."/>
            <person name="Yu S."/>
            <person name="Huang Y."/>
        </authorList>
    </citation>
    <scope>NUCLEOTIDE SEQUENCE</scope>
    <source>
        <strain evidence="2">DP5N28-2</strain>
    </source>
</reference>
<protein>
    <submittedName>
        <fullName evidence="2">T9SS type A sorting domain-containing protein</fullName>
    </submittedName>
</protein>
<keyword evidence="3" id="KW-1185">Reference proteome</keyword>
<evidence type="ECO:0000259" key="1">
    <source>
        <dbReference type="Pfam" id="PF18962"/>
    </source>
</evidence>
<dbReference type="Proteomes" id="UP000753961">
    <property type="component" value="Unassembled WGS sequence"/>
</dbReference>
<organism evidence="2 3">
    <name type="scientific">Membranihabitans marinus</name>
    <dbReference type="NCBI Taxonomy" id="1227546"/>
    <lineage>
        <taxon>Bacteria</taxon>
        <taxon>Pseudomonadati</taxon>
        <taxon>Bacteroidota</taxon>
        <taxon>Saprospiria</taxon>
        <taxon>Saprospirales</taxon>
        <taxon>Saprospiraceae</taxon>
        <taxon>Membranihabitans</taxon>
    </lineage>
</organism>
<dbReference type="Pfam" id="PF18962">
    <property type="entry name" value="Por_Secre_tail"/>
    <property type="match status" value="1"/>
</dbReference>
<dbReference type="InterPro" id="IPR026444">
    <property type="entry name" value="Secre_tail"/>
</dbReference>
<name>A0A953L6M2_9BACT</name>
<gene>
    <name evidence="2" type="ORF">KUV50_06685</name>
</gene>
<dbReference type="AlphaFoldDB" id="A0A953L6M2"/>
<comment type="caution">
    <text evidence="2">The sequence shown here is derived from an EMBL/GenBank/DDBJ whole genome shotgun (WGS) entry which is preliminary data.</text>
</comment>
<dbReference type="EMBL" id="JAHVHU010000006">
    <property type="protein sequence ID" value="MBY5957807.1"/>
    <property type="molecule type" value="Genomic_DNA"/>
</dbReference>
<evidence type="ECO:0000313" key="2">
    <source>
        <dbReference type="EMBL" id="MBY5957807.1"/>
    </source>
</evidence>